<proteinExistence type="predicted"/>
<name>A0ABR9VBJ7_9CYAN</name>
<protein>
    <submittedName>
        <fullName evidence="2">Uncharacterized protein</fullName>
    </submittedName>
</protein>
<sequence>MLVKGKPTNTSPFHFKGLCDKEGSGNREQVKTLFSEFSENNRERTFRRAANACEVAAGTCLNSTIIFTFHLLQVHPVGLFLAVGTCHFYFTATAIGEKSFPTAMIGAAGSLSILCALSEPISEWLEAKTSVNRAVVEINRIYNPKNDLPDWTGGVVIAFIIFGVKLALFRAVSKK</sequence>
<reference evidence="2 3" key="1">
    <citation type="submission" date="2020-10" db="EMBL/GenBank/DDBJ databases">
        <authorList>
            <person name="Castelo-Branco R."/>
            <person name="Eusebio N."/>
            <person name="Adriana R."/>
            <person name="Vieira A."/>
            <person name="Brugerolle De Fraissinette N."/>
            <person name="Rezende De Castro R."/>
            <person name="Schneider M.P."/>
            <person name="Vasconcelos V."/>
            <person name="Leao P.N."/>
        </authorList>
    </citation>
    <scope>NUCLEOTIDE SEQUENCE [LARGE SCALE GENOMIC DNA]</scope>
    <source>
        <strain evidence="2 3">LEGE 00250</strain>
    </source>
</reference>
<keyword evidence="3" id="KW-1185">Reference proteome</keyword>
<keyword evidence="1" id="KW-1133">Transmembrane helix</keyword>
<gene>
    <name evidence="2" type="ORF">IQ227_07280</name>
</gene>
<keyword evidence="1" id="KW-0812">Transmembrane</keyword>
<organism evidence="2 3">
    <name type="scientific">Sphaerospermopsis aphanizomenoides LEGE 00250</name>
    <dbReference type="NCBI Taxonomy" id="2777972"/>
    <lineage>
        <taxon>Bacteria</taxon>
        <taxon>Bacillati</taxon>
        <taxon>Cyanobacteriota</taxon>
        <taxon>Cyanophyceae</taxon>
        <taxon>Nostocales</taxon>
        <taxon>Aphanizomenonaceae</taxon>
        <taxon>Sphaerospermopsis</taxon>
        <taxon>Sphaerospermopsis aphanizomenoides</taxon>
    </lineage>
</organism>
<feature type="transmembrane region" description="Helical" evidence="1">
    <location>
        <begin position="78"/>
        <end position="96"/>
    </location>
</feature>
<accession>A0ABR9VBJ7</accession>
<dbReference type="Proteomes" id="UP000606776">
    <property type="component" value="Unassembled WGS sequence"/>
</dbReference>
<evidence type="ECO:0000313" key="3">
    <source>
        <dbReference type="Proteomes" id="UP000606776"/>
    </source>
</evidence>
<dbReference type="EMBL" id="JADEWB010000026">
    <property type="protein sequence ID" value="MBE9235843.1"/>
    <property type="molecule type" value="Genomic_DNA"/>
</dbReference>
<evidence type="ECO:0000313" key="2">
    <source>
        <dbReference type="EMBL" id="MBE9235843.1"/>
    </source>
</evidence>
<comment type="caution">
    <text evidence="2">The sequence shown here is derived from an EMBL/GenBank/DDBJ whole genome shotgun (WGS) entry which is preliminary data.</text>
</comment>
<keyword evidence="1" id="KW-0472">Membrane</keyword>
<evidence type="ECO:0000256" key="1">
    <source>
        <dbReference type="SAM" id="Phobius"/>
    </source>
</evidence>
<dbReference type="RefSeq" id="WP_193942332.1">
    <property type="nucleotide sequence ID" value="NZ_JADEWB010000026.1"/>
</dbReference>
<feature type="transmembrane region" description="Helical" evidence="1">
    <location>
        <begin position="151"/>
        <end position="172"/>
    </location>
</feature>